<keyword evidence="2" id="KW-1185">Reference proteome</keyword>
<evidence type="ECO:0000313" key="1">
    <source>
        <dbReference type="EMBL" id="GIQ67571.1"/>
    </source>
</evidence>
<evidence type="ECO:0000313" key="2">
    <source>
        <dbReference type="Proteomes" id="UP000677918"/>
    </source>
</evidence>
<sequence>MNLADMLSYADVKQLSTIAKHYECPCDTHSKRDMIQSILNTLNHREIFEKSIGSLELEDLRFIHALLFDQREAYSLEELTAKARQARFDYAEEDQNWSPRQTILRFKQRGWLFNGHSHQTKFLFQIPNDLKRRMADLLTVRLRQEVRYASEPEMYREEQQLLAEDVQRFLRFVRQQDITLTQDGVIYKRHLQPLMDALSVQEEPVSKGGWRFGYGRRFRDYPNRFSLLYDYCYYHQYIEEHEGRLRLREHGERRISEGTRESPLALYKFWLKLYQTPVRNLNAHVQWIRRLAGEWVTVQSLRQVLGPFIQPFYYDTPDSILEHRILQMLMHLGLVRIGEHAQAGLVVQTTALGDRLISGTFVADEEAIPMEGPVPVMEEGDAVMSERMRTGLAAGIDKPLHG</sequence>
<dbReference type="EMBL" id="BOVK01000006">
    <property type="protein sequence ID" value="GIQ67571.1"/>
    <property type="molecule type" value="Genomic_DNA"/>
</dbReference>
<dbReference type="AlphaFoldDB" id="A0A8J4H193"/>
<proteinExistence type="predicted"/>
<gene>
    <name evidence="1" type="ORF">XYCOK13_03950</name>
</gene>
<protein>
    <submittedName>
        <fullName evidence="1">Uncharacterized protein</fullName>
    </submittedName>
</protein>
<dbReference type="RefSeq" id="WP_244864935.1">
    <property type="nucleotide sequence ID" value="NZ_BOVK01000006.1"/>
</dbReference>
<reference evidence="1" key="1">
    <citation type="submission" date="2021-04" db="EMBL/GenBank/DDBJ databases">
        <title>Draft genome sequence of Xylanibacillus composti strain K13.</title>
        <authorList>
            <person name="Uke A."/>
            <person name="Chhe C."/>
            <person name="Baramee S."/>
            <person name="Kosugi A."/>
        </authorList>
    </citation>
    <scope>NUCLEOTIDE SEQUENCE</scope>
    <source>
        <strain evidence="1">K13</strain>
    </source>
</reference>
<name>A0A8J4H193_9BACL</name>
<accession>A0A8J4H193</accession>
<dbReference type="Proteomes" id="UP000677918">
    <property type="component" value="Unassembled WGS sequence"/>
</dbReference>
<organism evidence="1 2">
    <name type="scientific">Xylanibacillus composti</name>
    <dbReference type="NCBI Taxonomy" id="1572762"/>
    <lineage>
        <taxon>Bacteria</taxon>
        <taxon>Bacillati</taxon>
        <taxon>Bacillota</taxon>
        <taxon>Bacilli</taxon>
        <taxon>Bacillales</taxon>
        <taxon>Paenibacillaceae</taxon>
        <taxon>Xylanibacillus</taxon>
    </lineage>
</organism>
<comment type="caution">
    <text evidence="1">The sequence shown here is derived from an EMBL/GenBank/DDBJ whole genome shotgun (WGS) entry which is preliminary data.</text>
</comment>